<evidence type="ECO:0000256" key="4">
    <source>
        <dbReference type="PROSITE-ProRule" id="PRU00335"/>
    </source>
</evidence>
<dbReference type="SUPFAM" id="SSF48498">
    <property type="entry name" value="Tetracyclin repressor-like, C-terminal domain"/>
    <property type="match status" value="1"/>
</dbReference>
<comment type="caution">
    <text evidence="6">The sequence shown here is derived from an EMBL/GenBank/DDBJ whole genome shotgun (WGS) entry which is preliminary data.</text>
</comment>
<dbReference type="Gene3D" id="1.10.357.10">
    <property type="entry name" value="Tetracycline Repressor, domain 2"/>
    <property type="match status" value="1"/>
</dbReference>
<dbReference type="InterPro" id="IPR001647">
    <property type="entry name" value="HTH_TetR"/>
</dbReference>
<dbReference type="PANTHER" id="PTHR47506">
    <property type="entry name" value="TRANSCRIPTIONAL REGULATORY PROTEIN"/>
    <property type="match status" value="1"/>
</dbReference>
<evidence type="ECO:0000256" key="1">
    <source>
        <dbReference type="ARBA" id="ARBA00023015"/>
    </source>
</evidence>
<evidence type="ECO:0000313" key="6">
    <source>
        <dbReference type="EMBL" id="MDN5203724.1"/>
    </source>
</evidence>
<dbReference type="RefSeq" id="WP_346753747.1">
    <property type="nucleotide sequence ID" value="NZ_JAUJEA010000008.1"/>
</dbReference>
<keyword evidence="1" id="KW-0805">Transcription regulation</keyword>
<keyword evidence="2 4" id="KW-0238">DNA-binding</keyword>
<organism evidence="6 7">
    <name type="scientific">Splendidivirga corallicola</name>
    <dbReference type="NCBI Taxonomy" id="3051826"/>
    <lineage>
        <taxon>Bacteria</taxon>
        <taxon>Pseudomonadati</taxon>
        <taxon>Bacteroidota</taxon>
        <taxon>Cytophagia</taxon>
        <taxon>Cytophagales</taxon>
        <taxon>Splendidivirgaceae</taxon>
        <taxon>Splendidivirga</taxon>
    </lineage>
</organism>
<evidence type="ECO:0000256" key="3">
    <source>
        <dbReference type="ARBA" id="ARBA00023163"/>
    </source>
</evidence>
<name>A0ABT8KSK9_9BACT</name>
<dbReference type="SUPFAM" id="SSF46689">
    <property type="entry name" value="Homeodomain-like"/>
    <property type="match status" value="1"/>
</dbReference>
<dbReference type="InterPro" id="IPR009057">
    <property type="entry name" value="Homeodomain-like_sf"/>
</dbReference>
<accession>A0ABT8KSK9</accession>
<proteinExistence type="predicted"/>
<dbReference type="Proteomes" id="UP001172082">
    <property type="component" value="Unassembled WGS sequence"/>
</dbReference>
<keyword evidence="7" id="KW-1185">Reference proteome</keyword>
<dbReference type="EMBL" id="JAUJEA010000008">
    <property type="protein sequence ID" value="MDN5203724.1"/>
    <property type="molecule type" value="Genomic_DNA"/>
</dbReference>
<gene>
    <name evidence="6" type="ORF">QQ008_20205</name>
</gene>
<feature type="domain" description="HTH tetR-type" evidence="5">
    <location>
        <begin position="4"/>
        <end position="64"/>
    </location>
</feature>
<dbReference type="InterPro" id="IPR036271">
    <property type="entry name" value="Tet_transcr_reg_TetR-rel_C_sf"/>
</dbReference>
<evidence type="ECO:0000259" key="5">
    <source>
        <dbReference type="PROSITE" id="PS50977"/>
    </source>
</evidence>
<reference evidence="6" key="1">
    <citation type="submission" date="2023-06" db="EMBL/GenBank/DDBJ databases">
        <title>Genomic of Parafulvivirga corallium.</title>
        <authorList>
            <person name="Wang G."/>
        </authorList>
    </citation>
    <scope>NUCLEOTIDE SEQUENCE</scope>
    <source>
        <strain evidence="6">BMA10</strain>
    </source>
</reference>
<evidence type="ECO:0000313" key="7">
    <source>
        <dbReference type="Proteomes" id="UP001172082"/>
    </source>
</evidence>
<dbReference type="PRINTS" id="PR00455">
    <property type="entry name" value="HTHTETR"/>
</dbReference>
<dbReference type="PANTHER" id="PTHR47506:SF1">
    <property type="entry name" value="HTH-TYPE TRANSCRIPTIONAL REGULATOR YJDC"/>
    <property type="match status" value="1"/>
</dbReference>
<feature type="DNA-binding region" description="H-T-H motif" evidence="4">
    <location>
        <begin position="27"/>
        <end position="46"/>
    </location>
</feature>
<dbReference type="PROSITE" id="PS50977">
    <property type="entry name" value="HTH_TETR_2"/>
    <property type="match status" value="1"/>
</dbReference>
<evidence type="ECO:0000256" key="2">
    <source>
        <dbReference type="ARBA" id="ARBA00023125"/>
    </source>
</evidence>
<sequence length="182" mass="20959">MAKKRTRKAIMDTASELFHKQGYNATGINQIIDESGVAKSTLYQHFRSKEDICLCYLNETDERWKVKFTSFYEISDDPRELILMSFDFLKEWLIGDNYRGCVFLNIISELADANKKVSKAVLEHKTWLRKFFQEEAAKLTGVPASFGDVVFILFEGALIESQVHRDTHLVDCARETVSKMMG</sequence>
<dbReference type="Pfam" id="PF00440">
    <property type="entry name" value="TetR_N"/>
    <property type="match status" value="1"/>
</dbReference>
<keyword evidence="3" id="KW-0804">Transcription</keyword>
<protein>
    <submittedName>
        <fullName evidence="6">TetR/AcrR family transcriptional regulator</fullName>
    </submittedName>
</protein>